<keyword evidence="4" id="KW-0804">Transcription</keyword>
<evidence type="ECO:0000256" key="1">
    <source>
        <dbReference type="ARBA" id="ARBA00010641"/>
    </source>
</evidence>
<dbReference type="Gene3D" id="1.10.1740.10">
    <property type="match status" value="1"/>
</dbReference>
<name>A0ABR9AGA2_9BACT</name>
<comment type="caution">
    <text evidence="6">The sequence shown here is derived from an EMBL/GenBank/DDBJ whole genome shotgun (WGS) entry which is preliminary data.</text>
</comment>
<dbReference type="NCBIfam" id="TIGR02937">
    <property type="entry name" value="sigma70-ECF"/>
    <property type="match status" value="1"/>
</dbReference>
<dbReference type="InterPro" id="IPR013324">
    <property type="entry name" value="RNA_pol_sigma_r3/r4-like"/>
</dbReference>
<accession>A0ABR9AGA2</accession>
<dbReference type="EMBL" id="JACYTQ010000001">
    <property type="protein sequence ID" value="MBD8487768.1"/>
    <property type="molecule type" value="Genomic_DNA"/>
</dbReference>
<comment type="similarity">
    <text evidence="1">Belongs to the sigma-70 factor family. ECF subfamily.</text>
</comment>
<dbReference type="Gene3D" id="1.10.10.10">
    <property type="entry name" value="Winged helix-like DNA-binding domain superfamily/Winged helix DNA-binding domain"/>
    <property type="match status" value="1"/>
</dbReference>
<dbReference type="PANTHER" id="PTHR43133:SF46">
    <property type="entry name" value="RNA POLYMERASE SIGMA-70 FACTOR ECF SUBFAMILY"/>
    <property type="match status" value="1"/>
</dbReference>
<feature type="domain" description="RNA polymerase sigma factor 70 region 4 type 2" evidence="5">
    <location>
        <begin position="149"/>
        <end position="183"/>
    </location>
</feature>
<dbReference type="SUPFAM" id="SSF88946">
    <property type="entry name" value="Sigma2 domain of RNA polymerase sigma factors"/>
    <property type="match status" value="1"/>
</dbReference>
<evidence type="ECO:0000313" key="7">
    <source>
        <dbReference type="Proteomes" id="UP000647133"/>
    </source>
</evidence>
<dbReference type="InterPro" id="IPR039425">
    <property type="entry name" value="RNA_pol_sigma-70-like"/>
</dbReference>
<dbReference type="InterPro" id="IPR014284">
    <property type="entry name" value="RNA_pol_sigma-70_dom"/>
</dbReference>
<evidence type="ECO:0000256" key="4">
    <source>
        <dbReference type="ARBA" id="ARBA00023163"/>
    </source>
</evidence>
<keyword evidence="2" id="KW-0805">Transcription regulation</keyword>
<dbReference type="RefSeq" id="WP_192008242.1">
    <property type="nucleotide sequence ID" value="NZ_JACYTQ010000001.1"/>
</dbReference>
<dbReference type="CDD" id="cd06171">
    <property type="entry name" value="Sigma70_r4"/>
    <property type="match status" value="1"/>
</dbReference>
<dbReference type="InterPro" id="IPR013325">
    <property type="entry name" value="RNA_pol_sigma_r2"/>
</dbReference>
<evidence type="ECO:0000256" key="3">
    <source>
        <dbReference type="ARBA" id="ARBA00023082"/>
    </source>
</evidence>
<evidence type="ECO:0000313" key="6">
    <source>
        <dbReference type="EMBL" id="MBD8487768.1"/>
    </source>
</evidence>
<keyword evidence="3" id="KW-0731">Sigma factor</keyword>
<dbReference type="PANTHER" id="PTHR43133">
    <property type="entry name" value="RNA POLYMERASE ECF-TYPE SIGMA FACTO"/>
    <property type="match status" value="1"/>
</dbReference>
<evidence type="ECO:0000256" key="2">
    <source>
        <dbReference type="ARBA" id="ARBA00023015"/>
    </source>
</evidence>
<dbReference type="InterPro" id="IPR036388">
    <property type="entry name" value="WH-like_DNA-bd_sf"/>
</dbReference>
<dbReference type="SUPFAM" id="SSF88659">
    <property type="entry name" value="Sigma3 and sigma4 domains of RNA polymerase sigma factors"/>
    <property type="match status" value="1"/>
</dbReference>
<organism evidence="6 7">
    <name type="scientific">Echinicola arenosa</name>
    <dbReference type="NCBI Taxonomy" id="2774144"/>
    <lineage>
        <taxon>Bacteria</taxon>
        <taxon>Pseudomonadati</taxon>
        <taxon>Bacteroidota</taxon>
        <taxon>Cytophagia</taxon>
        <taxon>Cytophagales</taxon>
        <taxon>Cyclobacteriaceae</taxon>
        <taxon>Echinicola</taxon>
    </lineage>
</organism>
<gene>
    <name evidence="6" type="ORF">IFO69_03300</name>
</gene>
<keyword evidence="7" id="KW-1185">Reference proteome</keyword>
<dbReference type="InterPro" id="IPR013249">
    <property type="entry name" value="RNA_pol_sigma70_r4_t2"/>
</dbReference>
<evidence type="ECO:0000259" key="5">
    <source>
        <dbReference type="Pfam" id="PF08281"/>
    </source>
</evidence>
<dbReference type="Proteomes" id="UP000647133">
    <property type="component" value="Unassembled WGS sequence"/>
</dbReference>
<reference evidence="6 7" key="1">
    <citation type="submission" date="2020-09" db="EMBL/GenBank/DDBJ databases">
        <title>Echinicola sp. CAU 1574 isolated from sand of Sido Beach.</title>
        <authorList>
            <person name="Kim W."/>
        </authorList>
    </citation>
    <scope>NUCLEOTIDE SEQUENCE [LARGE SCALE GENOMIC DNA]</scope>
    <source>
        <strain evidence="6 7">CAU 1574</strain>
    </source>
</reference>
<dbReference type="Pfam" id="PF08281">
    <property type="entry name" value="Sigma70_r4_2"/>
    <property type="match status" value="1"/>
</dbReference>
<proteinExistence type="inferred from homology"/>
<sequence length="214" mass="25184">MSKGSSQTYENHLARFEARSNVAKGLNGAEDILIWQKFKDGDESAFVYIYNTYFEDLCHFGVQYAQLPIVEDCIQDMFVSLRGKRGQLPDIKHAIRLYLFQALKRRILNVLKKKKPMFSDDLSQYPFEVIPPHESLLIINQSQKDKLSRLDQALRGLNEKQREVVYYFFYKGMSYEEVQNMMGYDHVKSARNMVYRIIKSLQKVFVMVVLCWPL</sequence>
<protein>
    <submittedName>
        <fullName evidence="6">Sigma-70 family RNA polymerase sigma factor</fullName>
    </submittedName>
</protein>